<feature type="binding site" evidence="11">
    <location>
        <begin position="340"/>
        <end position="341"/>
    </location>
    <ligand>
        <name>FMN</name>
        <dbReference type="ChEBI" id="CHEBI:58210"/>
    </ligand>
</feature>
<comment type="pathway">
    <text evidence="3 11">Pyrimidine metabolism; UMP biosynthesis via de novo pathway; orotate from (S)-dihydroorotate (quinone route): step 1/1.</text>
</comment>
<evidence type="ECO:0000256" key="8">
    <source>
        <dbReference type="ARBA" id="ARBA00023002"/>
    </source>
</evidence>
<protein>
    <recommendedName>
        <fullName evidence="11">Dihydroorotate dehydrogenase (quinone)</fullName>
        <ecNumber evidence="11">1.3.5.2</ecNumber>
    </recommendedName>
    <alternativeName>
        <fullName evidence="11">DHOdehase</fullName>
        <shortName evidence="11">DHOD</shortName>
        <shortName evidence="11">DHODase</shortName>
    </alternativeName>
    <alternativeName>
        <fullName evidence="11">Dihydroorotate oxidase</fullName>
    </alternativeName>
</protein>
<dbReference type="GO" id="GO:0106430">
    <property type="term" value="F:dihydroorotate dehydrogenase (quinone) activity"/>
    <property type="evidence" value="ECO:0007669"/>
    <property type="project" value="UniProtKB-EC"/>
</dbReference>
<gene>
    <name evidence="11" type="primary">pyrD</name>
    <name evidence="14" type="ORF">A2751_00990</name>
</gene>
<feature type="binding site" evidence="11">
    <location>
        <position position="87"/>
    </location>
    <ligand>
        <name>FMN</name>
        <dbReference type="ChEBI" id="CHEBI:58210"/>
    </ligand>
</feature>
<feature type="region of interest" description="Disordered" evidence="12">
    <location>
        <begin position="205"/>
        <end position="232"/>
    </location>
</feature>
<dbReference type="GO" id="GO:0005737">
    <property type="term" value="C:cytoplasm"/>
    <property type="evidence" value="ECO:0007669"/>
    <property type="project" value="InterPro"/>
</dbReference>
<dbReference type="InterPro" id="IPR001295">
    <property type="entry name" value="Dihydroorotate_DH_CS"/>
</dbReference>
<evidence type="ECO:0000259" key="13">
    <source>
        <dbReference type="Pfam" id="PF01180"/>
    </source>
</evidence>
<dbReference type="PROSITE" id="PS00912">
    <property type="entry name" value="DHODEHASE_2"/>
    <property type="match status" value="1"/>
</dbReference>
<dbReference type="PROSITE" id="PS00911">
    <property type="entry name" value="DHODEHASE_1"/>
    <property type="match status" value="1"/>
</dbReference>
<proteinExistence type="inferred from homology"/>
<evidence type="ECO:0000256" key="4">
    <source>
        <dbReference type="ARBA" id="ARBA00005359"/>
    </source>
</evidence>
<evidence type="ECO:0000256" key="7">
    <source>
        <dbReference type="ARBA" id="ARBA00022975"/>
    </source>
</evidence>
<dbReference type="InterPro" id="IPR005719">
    <property type="entry name" value="Dihydroorotate_DH_2"/>
</dbReference>
<feature type="binding site" evidence="11">
    <location>
        <position position="290"/>
    </location>
    <ligand>
        <name>FMN</name>
        <dbReference type="ChEBI" id="CHEBI:58210"/>
    </ligand>
</feature>
<dbReference type="PANTHER" id="PTHR48109:SF4">
    <property type="entry name" value="DIHYDROOROTATE DEHYDROGENASE (QUINONE), MITOCHONDRIAL"/>
    <property type="match status" value="1"/>
</dbReference>
<dbReference type="PANTHER" id="PTHR48109">
    <property type="entry name" value="DIHYDROOROTATE DEHYDROGENASE (QUINONE), MITOCHONDRIAL-RELATED"/>
    <property type="match status" value="1"/>
</dbReference>
<dbReference type="GO" id="GO:0044205">
    <property type="term" value="P:'de novo' UMP biosynthetic process"/>
    <property type="evidence" value="ECO:0007669"/>
    <property type="project" value="UniProtKB-UniRule"/>
</dbReference>
<reference evidence="14 15" key="1">
    <citation type="journal article" date="2016" name="Nat. Commun.">
        <title>Thousands of microbial genomes shed light on interconnected biogeochemical processes in an aquifer system.</title>
        <authorList>
            <person name="Anantharaman K."/>
            <person name="Brown C.T."/>
            <person name="Hug L.A."/>
            <person name="Sharon I."/>
            <person name="Castelle C.J."/>
            <person name="Probst A.J."/>
            <person name="Thomas B.C."/>
            <person name="Singh A."/>
            <person name="Wilkins M.J."/>
            <person name="Karaoz U."/>
            <person name="Brodie E.L."/>
            <person name="Williams K.H."/>
            <person name="Hubbard S.S."/>
            <person name="Banfield J.F."/>
        </authorList>
    </citation>
    <scope>NUCLEOTIDE SEQUENCE [LARGE SCALE GENOMIC DNA]</scope>
</reference>
<dbReference type="Gene3D" id="3.20.20.70">
    <property type="entry name" value="Aldolase class I"/>
    <property type="match status" value="1"/>
</dbReference>
<feature type="binding site" evidence="11">
    <location>
        <position position="141"/>
    </location>
    <ligand>
        <name>FMN</name>
        <dbReference type="ChEBI" id="CHEBI:58210"/>
    </ligand>
</feature>
<dbReference type="UniPathway" id="UPA00070">
    <property type="reaction ID" value="UER00946"/>
</dbReference>
<comment type="caution">
    <text evidence="14">The sequence shown here is derived from an EMBL/GenBank/DDBJ whole genome shotgun (WGS) entry which is preliminary data.</text>
</comment>
<feature type="binding site" evidence="11">
    <location>
        <begin position="63"/>
        <end position="67"/>
    </location>
    <ligand>
        <name>FMN</name>
        <dbReference type="ChEBI" id="CHEBI:58210"/>
    </ligand>
</feature>
<name>A0A1F5NNS5_9BACT</name>
<evidence type="ECO:0000313" key="15">
    <source>
        <dbReference type="Proteomes" id="UP000176864"/>
    </source>
</evidence>
<dbReference type="Proteomes" id="UP000176864">
    <property type="component" value="Unassembled WGS sequence"/>
</dbReference>
<feature type="active site" description="Nucleophile" evidence="11">
    <location>
        <position position="177"/>
    </location>
</feature>
<comment type="similarity">
    <text evidence="4 11">Belongs to the dihydroorotate dehydrogenase family. Type 2 subfamily.</text>
</comment>
<evidence type="ECO:0000256" key="5">
    <source>
        <dbReference type="ARBA" id="ARBA00022630"/>
    </source>
</evidence>
<feature type="binding site" evidence="11">
    <location>
        <position position="174"/>
    </location>
    <ligand>
        <name>FMN</name>
        <dbReference type="ChEBI" id="CHEBI:58210"/>
    </ligand>
</feature>
<evidence type="ECO:0000256" key="9">
    <source>
        <dbReference type="ARBA" id="ARBA00023136"/>
    </source>
</evidence>
<comment type="subunit">
    <text evidence="11">Monomer.</text>
</comment>
<dbReference type="CDD" id="cd04738">
    <property type="entry name" value="DHOD_2_like"/>
    <property type="match status" value="1"/>
</dbReference>
<dbReference type="NCBIfam" id="NF003652">
    <property type="entry name" value="PRK05286.2-5"/>
    <property type="match status" value="1"/>
</dbReference>
<feature type="binding site" evidence="11">
    <location>
        <position position="319"/>
    </location>
    <ligand>
        <name>FMN</name>
        <dbReference type="ChEBI" id="CHEBI:58210"/>
    </ligand>
</feature>
<dbReference type="HAMAP" id="MF_00225">
    <property type="entry name" value="DHO_dh_type2"/>
    <property type="match status" value="1"/>
</dbReference>
<sequence>MYKLLRPILFTIQPETMHNAVAALGRNFSGLSEVFSPLFRYEHPSLETEVFGVRFKNPIGLAPGYDKSGGFARFMAALGFGFIEVGTVTPEPQPGNPKPRLFRLDADKAIINRMGFNSMGAMAVAKNLKRLEKRDFVIGVNLGKNKITPNEEALRDYATGFTELAPLADYVVVNVSSPNTPGLRELQGKEELRNLLMELQKLNHPSPALPLEGREIQTNSSPLRGPASSERRRGEEVRWGWRPLLLKISPDLTDGELDDIAEIVLETKIDGVIATNTAATEGMGGGGLSGRPIAKRVTEVIGYLYKKLEGRVPIIGAGGIFSAEDAYEKIRAGASLVEIYTGMIYEGPSLPKKIKRGLVKLLEADGFRSVKEVVGANHRLAPLEIHDNQ</sequence>
<feature type="binding site" evidence="11">
    <location>
        <position position="247"/>
    </location>
    <ligand>
        <name>FMN</name>
        <dbReference type="ChEBI" id="CHEBI:58210"/>
    </ligand>
</feature>
<keyword evidence="6 11" id="KW-0288">FMN</keyword>
<keyword evidence="11" id="KW-1003">Cell membrane</keyword>
<keyword evidence="8 11" id="KW-0560">Oxidoreductase</keyword>
<accession>A0A1F5NNS5</accession>
<feature type="binding site" evidence="11">
    <location>
        <position position="67"/>
    </location>
    <ligand>
        <name>substrate</name>
    </ligand>
</feature>
<dbReference type="NCBIfam" id="TIGR01036">
    <property type="entry name" value="pyrD_sub2"/>
    <property type="match status" value="1"/>
</dbReference>
<dbReference type="EC" id="1.3.5.2" evidence="11"/>
<dbReference type="EMBL" id="MFEK01000010">
    <property type="protein sequence ID" value="OGE79020.1"/>
    <property type="molecule type" value="Genomic_DNA"/>
</dbReference>
<organism evidence="14 15">
    <name type="scientific">Candidatus Doudnabacteria bacterium RIFCSPHIGHO2_01_FULL_46_14</name>
    <dbReference type="NCBI Taxonomy" id="1817824"/>
    <lineage>
        <taxon>Bacteria</taxon>
        <taxon>Candidatus Doudnaibacteriota</taxon>
    </lineage>
</organism>
<evidence type="ECO:0000256" key="6">
    <source>
        <dbReference type="ARBA" id="ARBA00022643"/>
    </source>
</evidence>
<evidence type="ECO:0000313" key="14">
    <source>
        <dbReference type="EMBL" id="OGE79020.1"/>
    </source>
</evidence>
<dbReference type="GO" id="GO:0005886">
    <property type="term" value="C:plasma membrane"/>
    <property type="evidence" value="ECO:0007669"/>
    <property type="project" value="UniProtKB-SubCell"/>
</dbReference>
<feature type="binding site" evidence="11">
    <location>
        <begin position="276"/>
        <end position="277"/>
    </location>
    <ligand>
        <name>substrate</name>
    </ligand>
</feature>
<dbReference type="InterPro" id="IPR050074">
    <property type="entry name" value="DHO_dehydrogenase"/>
</dbReference>
<dbReference type="STRING" id="1817824.A2751_00990"/>
<feature type="domain" description="Dihydroorotate dehydrogenase catalytic" evidence="13">
    <location>
        <begin position="46"/>
        <end position="362"/>
    </location>
</feature>
<feature type="binding site" evidence="11">
    <location>
        <position position="275"/>
    </location>
    <ligand>
        <name>FMN</name>
        <dbReference type="ChEBI" id="CHEBI:58210"/>
    </ligand>
</feature>
<evidence type="ECO:0000256" key="2">
    <source>
        <dbReference type="ARBA" id="ARBA00004370"/>
    </source>
</evidence>
<evidence type="ECO:0000256" key="3">
    <source>
        <dbReference type="ARBA" id="ARBA00005161"/>
    </source>
</evidence>
<evidence type="ECO:0000256" key="1">
    <source>
        <dbReference type="ARBA" id="ARBA00003125"/>
    </source>
</evidence>
<feature type="binding site" evidence="11">
    <location>
        <position position="179"/>
    </location>
    <ligand>
        <name>substrate</name>
    </ligand>
</feature>
<comment type="function">
    <text evidence="1 11">Catalyzes the conversion of dihydroorotate to orotate with quinone as electron acceptor.</text>
</comment>
<evidence type="ECO:0000256" key="10">
    <source>
        <dbReference type="ARBA" id="ARBA00048639"/>
    </source>
</evidence>
<dbReference type="InterPro" id="IPR005720">
    <property type="entry name" value="Dihydroorotate_DH_cat"/>
</dbReference>
<dbReference type="SUPFAM" id="SSF51395">
    <property type="entry name" value="FMN-linked oxidoreductases"/>
    <property type="match status" value="1"/>
</dbReference>
<dbReference type="InterPro" id="IPR013785">
    <property type="entry name" value="Aldolase_TIM"/>
</dbReference>
<dbReference type="GO" id="GO:0006207">
    <property type="term" value="P:'de novo' pyrimidine nucleobase biosynthetic process"/>
    <property type="evidence" value="ECO:0007669"/>
    <property type="project" value="UniProtKB-UniRule"/>
</dbReference>
<dbReference type="Pfam" id="PF01180">
    <property type="entry name" value="DHO_dh"/>
    <property type="match status" value="1"/>
</dbReference>
<feature type="binding site" evidence="11">
    <location>
        <begin position="112"/>
        <end position="116"/>
    </location>
    <ligand>
        <name>substrate</name>
    </ligand>
</feature>
<comment type="cofactor">
    <cofactor evidence="11">
        <name>FMN</name>
        <dbReference type="ChEBI" id="CHEBI:58210"/>
    </cofactor>
    <text evidence="11">Binds 1 FMN per subunit.</text>
</comment>
<feature type="binding site" evidence="11">
    <location>
        <position position="174"/>
    </location>
    <ligand>
        <name>substrate</name>
    </ligand>
</feature>
<dbReference type="AlphaFoldDB" id="A0A1F5NNS5"/>
<evidence type="ECO:0000256" key="12">
    <source>
        <dbReference type="SAM" id="MobiDB-lite"/>
    </source>
</evidence>
<comment type="subcellular location">
    <subcellularLocation>
        <location evidence="11">Cell membrane</location>
        <topology evidence="11">Peripheral membrane protein</topology>
    </subcellularLocation>
    <subcellularLocation>
        <location evidence="2">Membrane</location>
    </subcellularLocation>
</comment>
<evidence type="ECO:0000256" key="11">
    <source>
        <dbReference type="HAMAP-Rule" id="MF_00225"/>
    </source>
</evidence>
<keyword evidence="9 11" id="KW-0472">Membrane</keyword>
<keyword evidence="7 11" id="KW-0665">Pyrimidine biosynthesis</keyword>
<comment type="catalytic activity">
    <reaction evidence="10 11">
        <text>(S)-dihydroorotate + a quinone = orotate + a quinol</text>
        <dbReference type="Rhea" id="RHEA:30187"/>
        <dbReference type="ChEBI" id="CHEBI:24646"/>
        <dbReference type="ChEBI" id="CHEBI:30839"/>
        <dbReference type="ChEBI" id="CHEBI:30864"/>
        <dbReference type="ChEBI" id="CHEBI:132124"/>
        <dbReference type="EC" id="1.3.5.2"/>
    </reaction>
</comment>
<keyword evidence="5 11" id="KW-0285">Flavoprotein</keyword>